<dbReference type="InterPro" id="IPR005475">
    <property type="entry name" value="Transketolase-like_Pyr-bd"/>
</dbReference>
<dbReference type="CDD" id="cd07033">
    <property type="entry name" value="TPP_PYR_DXS_TK_like"/>
    <property type="match status" value="1"/>
</dbReference>
<dbReference type="PANTHER" id="PTHR43322:SF5">
    <property type="entry name" value="1-DEOXY-D-XYLULOSE-5-PHOSPHATE SYNTHASE, CHLOROPLASTIC"/>
    <property type="match status" value="1"/>
</dbReference>
<dbReference type="Pfam" id="PF02780">
    <property type="entry name" value="Transketolase_C"/>
    <property type="match status" value="1"/>
</dbReference>
<dbReference type="AlphaFoldDB" id="A0A7T5VAL6"/>
<dbReference type="Pfam" id="PF13292">
    <property type="entry name" value="DXP_synthase_N"/>
    <property type="match status" value="1"/>
</dbReference>
<dbReference type="EC" id="2.2.1.7" evidence="11"/>
<evidence type="ECO:0000259" key="12">
    <source>
        <dbReference type="SMART" id="SM00861"/>
    </source>
</evidence>
<dbReference type="InterPro" id="IPR020826">
    <property type="entry name" value="Transketolase_BS"/>
</dbReference>
<evidence type="ECO:0000256" key="9">
    <source>
        <dbReference type="ARBA" id="ARBA00023229"/>
    </source>
</evidence>
<dbReference type="InterPro" id="IPR005477">
    <property type="entry name" value="Dxylulose-5-P_synthase"/>
</dbReference>
<evidence type="ECO:0000256" key="10">
    <source>
        <dbReference type="ARBA" id="ARBA00055605"/>
    </source>
</evidence>
<dbReference type="GO" id="GO:0008661">
    <property type="term" value="F:1-deoxy-D-xylulose-5-phosphate synthase activity"/>
    <property type="evidence" value="ECO:0007669"/>
    <property type="project" value="UniProtKB-UniRule"/>
</dbReference>
<dbReference type="CDD" id="cd02007">
    <property type="entry name" value="TPP_DXS"/>
    <property type="match status" value="1"/>
</dbReference>
<keyword evidence="5 11" id="KW-0479">Metal-binding</keyword>
<feature type="binding site" evidence="11">
    <location>
        <position position="185"/>
    </location>
    <ligand>
        <name>Mg(2+)</name>
        <dbReference type="ChEBI" id="CHEBI:18420"/>
    </ligand>
</feature>
<dbReference type="InterPro" id="IPR049557">
    <property type="entry name" value="Transketolase_CS"/>
</dbReference>
<dbReference type="NCBIfam" id="NF003933">
    <property type="entry name" value="PRK05444.2-2"/>
    <property type="match status" value="1"/>
</dbReference>
<dbReference type="PROSITE" id="PS00801">
    <property type="entry name" value="TRANSKETOLASE_1"/>
    <property type="match status" value="1"/>
</dbReference>
<keyword evidence="6 11" id="KW-0460">Magnesium</keyword>
<evidence type="ECO:0000313" key="14">
    <source>
        <dbReference type="Proteomes" id="UP000596092"/>
    </source>
</evidence>
<keyword evidence="14" id="KW-1185">Reference proteome</keyword>
<proteinExistence type="inferred from homology"/>
<keyword evidence="7 11" id="KW-0784">Thiamine biosynthesis</keyword>
<evidence type="ECO:0000313" key="13">
    <source>
        <dbReference type="EMBL" id="QQG64362.1"/>
    </source>
</evidence>
<comment type="subunit">
    <text evidence="3 11">Homodimer.</text>
</comment>
<comment type="similarity">
    <text evidence="2 11">Belongs to the transketolase family. DXPS subfamily.</text>
</comment>
<comment type="cofactor">
    <cofactor evidence="11">
        <name>Mg(2+)</name>
        <dbReference type="ChEBI" id="CHEBI:18420"/>
    </cofactor>
    <text evidence="11">Binds 1 Mg(2+) ion per subunit.</text>
</comment>
<evidence type="ECO:0000256" key="4">
    <source>
        <dbReference type="ARBA" id="ARBA00022679"/>
    </source>
</evidence>
<dbReference type="Gene3D" id="3.40.50.920">
    <property type="match status" value="1"/>
</dbReference>
<gene>
    <name evidence="11" type="primary">dxs</name>
    <name evidence="13" type="ORF">HP555_00045</name>
</gene>
<dbReference type="InterPro" id="IPR029061">
    <property type="entry name" value="THDP-binding"/>
</dbReference>
<evidence type="ECO:0000256" key="3">
    <source>
        <dbReference type="ARBA" id="ARBA00011738"/>
    </source>
</evidence>
<dbReference type="RefSeq" id="WP_199263196.1">
    <property type="nucleotide sequence ID" value="NZ_CP054140.1"/>
</dbReference>
<comment type="function">
    <text evidence="10 11">Catalyzes the acyloin condensation reaction between C atoms 2 and 3 of pyruvate and glyceraldehyde 3-phosphate to yield 1-deoxy-D-xylulose-5-phosphate (DXP).</text>
</comment>
<keyword evidence="9 11" id="KW-0414">Isoprene biosynthesis</keyword>
<feature type="binding site" evidence="11">
    <location>
        <position position="297"/>
    </location>
    <ligand>
        <name>thiamine diphosphate</name>
        <dbReference type="ChEBI" id="CHEBI:58937"/>
    </ligand>
</feature>
<dbReference type="GO" id="GO:0016114">
    <property type="term" value="P:terpenoid biosynthetic process"/>
    <property type="evidence" value="ECO:0007669"/>
    <property type="project" value="UniProtKB-UniRule"/>
</dbReference>
<dbReference type="SUPFAM" id="SSF52518">
    <property type="entry name" value="Thiamin diphosphate-binding fold (THDP-binding)"/>
    <property type="match status" value="2"/>
</dbReference>
<evidence type="ECO:0000256" key="2">
    <source>
        <dbReference type="ARBA" id="ARBA00011081"/>
    </source>
</evidence>
<evidence type="ECO:0000256" key="6">
    <source>
        <dbReference type="ARBA" id="ARBA00022842"/>
    </source>
</evidence>
<feature type="binding site" evidence="11">
    <location>
        <position position="156"/>
    </location>
    <ligand>
        <name>Mg(2+)</name>
        <dbReference type="ChEBI" id="CHEBI:18420"/>
    </ligand>
</feature>
<dbReference type="FunFam" id="3.40.50.920:FF:000002">
    <property type="entry name" value="1-deoxy-D-xylulose-5-phosphate synthase"/>
    <property type="match status" value="1"/>
</dbReference>
<organism evidence="13 14">
    <name type="scientific">Desulfobulbus oligotrophicus</name>
    <dbReference type="NCBI Taxonomy" id="1909699"/>
    <lineage>
        <taxon>Bacteria</taxon>
        <taxon>Pseudomonadati</taxon>
        <taxon>Thermodesulfobacteriota</taxon>
        <taxon>Desulfobulbia</taxon>
        <taxon>Desulfobulbales</taxon>
        <taxon>Desulfobulbaceae</taxon>
        <taxon>Desulfobulbus</taxon>
    </lineage>
</organism>
<feature type="binding site" evidence="11">
    <location>
        <position position="84"/>
    </location>
    <ligand>
        <name>thiamine diphosphate</name>
        <dbReference type="ChEBI" id="CHEBI:58937"/>
    </ligand>
</feature>
<dbReference type="HAMAP" id="MF_00315">
    <property type="entry name" value="DXP_synth"/>
    <property type="match status" value="1"/>
</dbReference>
<comment type="cofactor">
    <cofactor evidence="11">
        <name>thiamine diphosphate</name>
        <dbReference type="ChEBI" id="CHEBI:58937"/>
    </cofactor>
    <text evidence="11">Binds 1 thiamine pyrophosphate per subunit.</text>
</comment>
<dbReference type="EMBL" id="CP054140">
    <property type="protein sequence ID" value="QQG64362.1"/>
    <property type="molecule type" value="Genomic_DNA"/>
</dbReference>
<dbReference type="GO" id="GO:0009228">
    <property type="term" value="P:thiamine biosynthetic process"/>
    <property type="evidence" value="ECO:0007669"/>
    <property type="project" value="UniProtKB-UniRule"/>
</dbReference>
<comment type="catalytic activity">
    <reaction evidence="11">
        <text>D-glyceraldehyde 3-phosphate + pyruvate + H(+) = 1-deoxy-D-xylulose 5-phosphate + CO2</text>
        <dbReference type="Rhea" id="RHEA:12605"/>
        <dbReference type="ChEBI" id="CHEBI:15361"/>
        <dbReference type="ChEBI" id="CHEBI:15378"/>
        <dbReference type="ChEBI" id="CHEBI:16526"/>
        <dbReference type="ChEBI" id="CHEBI:57792"/>
        <dbReference type="ChEBI" id="CHEBI:59776"/>
        <dbReference type="EC" id="2.2.1.7"/>
    </reaction>
</comment>
<dbReference type="KEGG" id="dog:HP555_00045"/>
<feature type="binding site" evidence="11">
    <location>
        <position position="379"/>
    </location>
    <ligand>
        <name>thiamine diphosphate</name>
        <dbReference type="ChEBI" id="CHEBI:58937"/>
    </ligand>
</feature>
<accession>A0A7T5VAL6</accession>
<reference evidence="13 14" key="1">
    <citation type="submission" date="2020-05" db="EMBL/GenBank/DDBJ databases">
        <title>Complete genome of Desulfobulbus oligotrophicus.</title>
        <authorList>
            <person name="Podar M."/>
        </authorList>
    </citation>
    <scope>NUCLEOTIDE SEQUENCE [LARGE SCALE GENOMIC DNA]</scope>
    <source>
        <strain evidence="13 14">Prop6</strain>
    </source>
</reference>
<dbReference type="GO" id="GO:0005829">
    <property type="term" value="C:cytosol"/>
    <property type="evidence" value="ECO:0007669"/>
    <property type="project" value="TreeGrafter"/>
</dbReference>
<sequence length="634" mass="69055">MQNADTPAAVATRLLDTIDSPLDLRRLSLIQLMQLADELRDTIITTVAENGGHLAPSLGVVELTLALHVVFNTPYDRLIWDVGHQTYAHKLLTGRRERFHTLRRFKGISGFPKRSESVYDPVETGHSSTSVSYGLGISAAKNILNDRSKVIAVIGDGSMTAGMAFEGLNHAGDLDRDLVVILNDNEMSISKNVGALSSFLSRKLTGRTIRRLRDHIEDRLMALSSVGENILSVLRKSEESIKGFFTPGMLFEALKFKYIGPIPGHELDGLIATLENVRDHNHGPVLVHVITTKGKGYKPAETHPDNYHGIGPFTISDGSPIKKTGTPVTYTKVFGETVCRLARLDKRLVTITAAMPDGTGLSPFATEFPDRFFDVGIAEQHAVTFAAGLAVEGLRPIFAVYSSFMQRALDQLIHDVCLPNLPVIIALDRSGVVGADGPTHHGVFDLSFLRFIPNLTIMAPKDENELQHMLFTALNSEGPVILRYPRGSGEGVAVDSSFTSLDIGKAELLREGDDVLLLPVGNRVHPALKAADHLAAEGISAAVINPRFIKPLDDVLITKWAAHTGRVVTIEDNIVHGGFGSSVLQLLHARTLLLPTRLLGYQDQFIEQGSQTELWAKAGIDSNGIVRSVREMLA</sequence>
<dbReference type="InterPro" id="IPR009014">
    <property type="entry name" value="Transketo_C/PFOR_II"/>
</dbReference>
<feature type="domain" description="Transketolase-like pyrimidine-binding" evidence="12">
    <location>
        <begin position="328"/>
        <end position="492"/>
    </location>
</feature>
<dbReference type="UniPathway" id="UPA00064">
    <property type="reaction ID" value="UER00091"/>
</dbReference>
<evidence type="ECO:0000256" key="5">
    <source>
        <dbReference type="ARBA" id="ARBA00022723"/>
    </source>
</evidence>
<protein>
    <recommendedName>
        <fullName evidence="11">1-deoxy-D-xylulose-5-phosphate synthase</fullName>
        <ecNumber evidence="11">2.2.1.7</ecNumber>
    </recommendedName>
    <alternativeName>
        <fullName evidence="11">1-deoxyxylulose-5-phosphate synthase</fullName>
        <shortName evidence="11">DXP synthase</shortName>
        <shortName evidence="11">DXPS</shortName>
    </alternativeName>
</protein>
<dbReference type="PROSITE" id="PS00802">
    <property type="entry name" value="TRANSKETOLASE_2"/>
    <property type="match status" value="1"/>
</dbReference>
<feature type="binding site" evidence="11">
    <location>
        <begin position="157"/>
        <end position="158"/>
    </location>
    <ligand>
        <name>thiamine diphosphate</name>
        <dbReference type="ChEBI" id="CHEBI:58937"/>
    </ligand>
</feature>
<dbReference type="Proteomes" id="UP000596092">
    <property type="component" value="Chromosome"/>
</dbReference>
<name>A0A7T5VAL6_9BACT</name>
<dbReference type="InterPro" id="IPR033248">
    <property type="entry name" value="Transketolase_C"/>
</dbReference>
<dbReference type="GO" id="GO:0030976">
    <property type="term" value="F:thiamine pyrophosphate binding"/>
    <property type="evidence" value="ECO:0007669"/>
    <property type="project" value="UniProtKB-UniRule"/>
</dbReference>
<evidence type="ECO:0000256" key="11">
    <source>
        <dbReference type="HAMAP-Rule" id="MF_00315"/>
    </source>
</evidence>
<comment type="pathway">
    <text evidence="1 11">Metabolic intermediate biosynthesis; 1-deoxy-D-xylulose 5-phosphate biosynthesis; 1-deoxy-D-xylulose 5-phosphate from D-glyceraldehyde 3-phosphate and pyruvate: step 1/1.</text>
</comment>
<dbReference type="FunFam" id="3.40.50.970:FF:000005">
    <property type="entry name" value="1-deoxy-D-xylulose-5-phosphate synthase"/>
    <property type="match status" value="1"/>
</dbReference>
<keyword evidence="8 11" id="KW-0786">Thiamine pyrophosphate</keyword>
<dbReference type="Gene3D" id="3.40.50.970">
    <property type="match status" value="2"/>
</dbReference>
<feature type="binding site" evidence="11">
    <location>
        <begin position="125"/>
        <end position="127"/>
    </location>
    <ligand>
        <name>thiamine diphosphate</name>
        <dbReference type="ChEBI" id="CHEBI:58937"/>
    </ligand>
</feature>
<evidence type="ECO:0000256" key="7">
    <source>
        <dbReference type="ARBA" id="ARBA00022977"/>
    </source>
</evidence>
<evidence type="ECO:0000256" key="1">
    <source>
        <dbReference type="ARBA" id="ARBA00004980"/>
    </source>
</evidence>
<keyword evidence="4 11" id="KW-0808">Transferase</keyword>
<dbReference type="GO" id="GO:0019288">
    <property type="term" value="P:isopentenyl diphosphate biosynthetic process, methylerythritol 4-phosphate pathway"/>
    <property type="evidence" value="ECO:0007669"/>
    <property type="project" value="TreeGrafter"/>
</dbReference>
<dbReference type="NCBIfam" id="TIGR00204">
    <property type="entry name" value="dxs"/>
    <property type="match status" value="1"/>
</dbReference>
<feature type="binding site" evidence="11">
    <location>
        <position position="185"/>
    </location>
    <ligand>
        <name>thiamine diphosphate</name>
        <dbReference type="ChEBI" id="CHEBI:58937"/>
    </ligand>
</feature>
<dbReference type="SMART" id="SM00861">
    <property type="entry name" value="Transket_pyr"/>
    <property type="match status" value="1"/>
</dbReference>
<dbReference type="PANTHER" id="PTHR43322">
    <property type="entry name" value="1-D-DEOXYXYLULOSE 5-PHOSPHATE SYNTHASE-RELATED"/>
    <property type="match status" value="1"/>
</dbReference>
<dbReference type="GO" id="GO:0000287">
    <property type="term" value="F:magnesium ion binding"/>
    <property type="evidence" value="ECO:0007669"/>
    <property type="project" value="UniProtKB-UniRule"/>
</dbReference>
<dbReference type="Pfam" id="PF02779">
    <property type="entry name" value="Transket_pyr"/>
    <property type="match status" value="1"/>
</dbReference>
<evidence type="ECO:0000256" key="8">
    <source>
        <dbReference type="ARBA" id="ARBA00023052"/>
    </source>
</evidence>
<dbReference type="SUPFAM" id="SSF52922">
    <property type="entry name" value="TK C-terminal domain-like"/>
    <property type="match status" value="1"/>
</dbReference>